<dbReference type="AlphaFoldDB" id="A0A1F8F4W8"/>
<sequence>MSLATRILGSKTLTAPEKLVLGLLANESMTAKQIVDCLMSDPYDLTFNEVGVALESLIDKELIVLDRIRAYTNFTVDLYLTFATEWVFKI</sequence>
<evidence type="ECO:0000313" key="1">
    <source>
        <dbReference type="EMBL" id="OGN07299.1"/>
    </source>
</evidence>
<dbReference type="EMBL" id="MGJN01000007">
    <property type="protein sequence ID" value="OGN07299.1"/>
    <property type="molecule type" value="Genomic_DNA"/>
</dbReference>
<reference evidence="1 2" key="1">
    <citation type="journal article" date="2016" name="Nat. Commun.">
        <title>Thousands of microbial genomes shed light on interconnected biogeochemical processes in an aquifer system.</title>
        <authorList>
            <person name="Anantharaman K."/>
            <person name="Brown C.T."/>
            <person name="Hug L.A."/>
            <person name="Sharon I."/>
            <person name="Castelle C.J."/>
            <person name="Probst A.J."/>
            <person name="Thomas B.C."/>
            <person name="Singh A."/>
            <person name="Wilkins M.J."/>
            <person name="Karaoz U."/>
            <person name="Brodie E.L."/>
            <person name="Williams K.H."/>
            <person name="Hubbard S.S."/>
            <person name="Banfield J.F."/>
        </authorList>
    </citation>
    <scope>NUCLEOTIDE SEQUENCE [LARGE SCALE GENOMIC DNA]</scope>
</reference>
<gene>
    <name evidence="1" type="ORF">A3B86_00910</name>
</gene>
<evidence type="ECO:0000313" key="2">
    <source>
        <dbReference type="Proteomes" id="UP000176834"/>
    </source>
</evidence>
<organism evidence="1 2">
    <name type="scientific">Candidatus Yanofskybacteria bacterium RIFCSPHIGHO2_02_FULL_38_22b</name>
    <dbReference type="NCBI Taxonomy" id="1802673"/>
    <lineage>
        <taxon>Bacteria</taxon>
        <taxon>Candidatus Yanofskyibacteriota</taxon>
    </lineage>
</organism>
<name>A0A1F8F4W8_9BACT</name>
<proteinExistence type="predicted"/>
<protein>
    <submittedName>
        <fullName evidence="1">Uncharacterized protein</fullName>
    </submittedName>
</protein>
<dbReference type="Proteomes" id="UP000176834">
    <property type="component" value="Unassembled WGS sequence"/>
</dbReference>
<accession>A0A1F8F4W8</accession>
<comment type="caution">
    <text evidence="1">The sequence shown here is derived from an EMBL/GenBank/DDBJ whole genome shotgun (WGS) entry which is preliminary data.</text>
</comment>